<dbReference type="Proteomes" id="UP000068196">
    <property type="component" value="Chromosome"/>
</dbReference>
<feature type="transmembrane region" description="Helical" evidence="1">
    <location>
        <begin position="7"/>
        <end position="24"/>
    </location>
</feature>
<protein>
    <submittedName>
        <fullName evidence="2">Cytochrome C</fullName>
    </submittedName>
</protein>
<name>A0A0U4W1I0_9BACT</name>
<keyword evidence="3" id="KW-1185">Reference proteome</keyword>
<dbReference type="PATRIC" id="fig|1653476.3.peg.612"/>
<keyword evidence="1" id="KW-0812">Transmembrane</keyword>
<dbReference type="STRING" id="1653476.THC_0592"/>
<sequence length="128" mass="15199">MYNTGKVLLGIIVFICFFAIPFWLNLGKVSALPKPELPKDEKKCIEDVQYMKAYHMKLLDKWRKEKVREGNINYINNEGKIYKMSLQRTCMKCHTSKEKFCDRCHTTLVTHPDCWDCHIAPEEVKKWQ</sequence>
<dbReference type="NCBIfam" id="NF038038">
    <property type="entry name" value="cytoc_DsrJ"/>
    <property type="match status" value="1"/>
</dbReference>
<reference evidence="2 3" key="1">
    <citation type="journal article" date="2016" name="Int. J. Syst. Evol. Microbiol.">
        <title>Caldimicrobium thiodismutans sp. nov., a sulfur-disproportionating bacterium isolated from a hot spring, and emended description of the genus Caldimicrobium.</title>
        <authorList>
            <person name="Kojima H."/>
            <person name="Umezawa K."/>
            <person name="Fukui M."/>
        </authorList>
    </citation>
    <scope>NUCLEOTIDE SEQUENCE [LARGE SCALE GENOMIC DNA]</scope>
    <source>
        <strain evidence="2 3">TF1</strain>
    </source>
</reference>
<organism evidence="2 3">
    <name type="scientific">Caldimicrobium thiodismutans</name>
    <dbReference type="NCBI Taxonomy" id="1653476"/>
    <lineage>
        <taxon>Bacteria</taxon>
        <taxon>Pseudomonadati</taxon>
        <taxon>Thermodesulfobacteriota</taxon>
        <taxon>Thermodesulfobacteria</taxon>
        <taxon>Thermodesulfobacteriales</taxon>
        <taxon>Thermodesulfobacteriaceae</taxon>
        <taxon>Caldimicrobium</taxon>
    </lineage>
</organism>
<dbReference type="InterPro" id="IPR047668">
    <property type="entry name" value="DsrJ"/>
</dbReference>
<dbReference type="OrthoDB" id="9790557at2"/>
<dbReference type="AlphaFoldDB" id="A0A0U4W1I0"/>
<evidence type="ECO:0000313" key="2">
    <source>
        <dbReference type="EMBL" id="BAU22986.1"/>
    </source>
</evidence>
<dbReference type="InterPro" id="IPR036280">
    <property type="entry name" value="Multihaem_cyt_sf"/>
</dbReference>
<gene>
    <name evidence="2" type="ORF">THC_0592</name>
</gene>
<accession>A0A0U4W1I0</accession>
<keyword evidence="1" id="KW-0472">Membrane</keyword>
<dbReference type="KEGG" id="cthi:THC_0592"/>
<proteinExistence type="predicted"/>
<keyword evidence="1" id="KW-1133">Transmembrane helix</keyword>
<dbReference type="EMBL" id="AP014945">
    <property type="protein sequence ID" value="BAU22986.1"/>
    <property type="molecule type" value="Genomic_DNA"/>
</dbReference>
<reference evidence="3" key="2">
    <citation type="journal article" date="2016" name="Int. J. Syst. Evol. Microbiol.">
        <title>Caldimicrobium thiodismutans sp. nov., a sulfur-disproportionating bacterium isolated from a hot spring.</title>
        <authorList>
            <person name="Kojima H."/>
            <person name="Umezawa K."/>
            <person name="Fukui M."/>
        </authorList>
    </citation>
    <scope>NUCLEOTIDE SEQUENCE [LARGE SCALE GENOMIC DNA]</scope>
    <source>
        <strain evidence="3">TF1</strain>
    </source>
</reference>
<evidence type="ECO:0000313" key="3">
    <source>
        <dbReference type="Proteomes" id="UP000068196"/>
    </source>
</evidence>
<evidence type="ECO:0000256" key="1">
    <source>
        <dbReference type="SAM" id="Phobius"/>
    </source>
</evidence>
<dbReference type="RefSeq" id="WP_068513097.1">
    <property type="nucleotide sequence ID" value="NZ_AP014945.1"/>
</dbReference>
<dbReference type="SUPFAM" id="SSF48695">
    <property type="entry name" value="Multiheme cytochromes"/>
    <property type="match status" value="1"/>
</dbReference>